<evidence type="ECO:0000313" key="2">
    <source>
        <dbReference type="EMBL" id="CAG8511594.1"/>
    </source>
</evidence>
<accession>A0A9N8ZZ20</accession>
<comment type="caution">
    <text evidence="2">The sequence shown here is derived from an EMBL/GenBank/DDBJ whole genome shotgun (WGS) entry which is preliminary data.</text>
</comment>
<name>A0A9N8ZZ20_9GLOM</name>
<reference evidence="2" key="1">
    <citation type="submission" date="2021-06" db="EMBL/GenBank/DDBJ databases">
        <authorList>
            <person name="Kallberg Y."/>
            <person name="Tangrot J."/>
            <person name="Rosling A."/>
        </authorList>
    </citation>
    <scope>NUCLEOTIDE SEQUENCE</scope>
    <source>
        <strain evidence="2">MT106</strain>
    </source>
</reference>
<keyword evidence="1" id="KW-0732">Signal</keyword>
<evidence type="ECO:0000313" key="3">
    <source>
        <dbReference type="Proteomes" id="UP000789831"/>
    </source>
</evidence>
<proteinExistence type="predicted"/>
<keyword evidence="3" id="KW-1185">Reference proteome</keyword>
<evidence type="ECO:0000256" key="1">
    <source>
        <dbReference type="SAM" id="SignalP"/>
    </source>
</evidence>
<organism evidence="2 3">
    <name type="scientific">Ambispora gerdemannii</name>
    <dbReference type="NCBI Taxonomy" id="144530"/>
    <lineage>
        <taxon>Eukaryota</taxon>
        <taxon>Fungi</taxon>
        <taxon>Fungi incertae sedis</taxon>
        <taxon>Mucoromycota</taxon>
        <taxon>Glomeromycotina</taxon>
        <taxon>Glomeromycetes</taxon>
        <taxon>Archaeosporales</taxon>
        <taxon>Ambisporaceae</taxon>
        <taxon>Ambispora</taxon>
    </lineage>
</organism>
<dbReference type="Proteomes" id="UP000789831">
    <property type="component" value="Unassembled WGS sequence"/>
</dbReference>
<dbReference type="EMBL" id="CAJVPL010000578">
    <property type="protein sequence ID" value="CAG8511594.1"/>
    <property type="molecule type" value="Genomic_DNA"/>
</dbReference>
<protein>
    <submittedName>
        <fullName evidence="2">5126_t:CDS:1</fullName>
    </submittedName>
</protein>
<sequence length="105" mass="10946">MTAFKQLFVAALTLTIFASSDASPIFDVNAIQAGNKCSIKQTAYGGPAYSTAIGGTGVYNTGFNFGNGWGGDAFSKARGGDAKNEAQCCFVNGNWVWIIGSKCDN</sequence>
<feature type="signal peptide" evidence="1">
    <location>
        <begin position="1"/>
        <end position="22"/>
    </location>
</feature>
<feature type="chain" id="PRO_5040447350" evidence="1">
    <location>
        <begin position="23"/>
        <end position="105"/>
    </location>
</feature>
<dbReference type="AlphaFoldDB" id="A0A9N8ZZ20"/>
<gene>
    <name evidence="2" type="ORF">AGERDE_LOCUS4770</name>
</gene>